<organism evidence="1 2">
    <name type="scientific">Rhamnusium bicolor</name>
    <dbReference type="NCBI Taxonomy" id="1586634"/>
    <lineage>
        <taxon>Eukaryota</taxon>
        <taxon>Metazoa</taxon>
        <taxon>Ecdysozoa</taxon>
        <taxon>Arthropoda</taxon>
        <taxon>Hexapoda</taxon>
        <taxon>Insecta</taxon>
        <taxon>Pterygota</taxon>
        <taxon>Neoptera</taxon>
        <taxon>Endopterygota</taxon>
        <taxon>Coleoptera</taxon>
        <taxon>Polyphaga</taxon>
        <taxon>Cucujiformia</taxon>
        <taxon>Chrysomeloidea</taxon>
        <taxon>Cerambycidae</taxon>
        <taxon>Lepturinae</taxon>
        <taxon>Rhagiini</taxon>
        <taxon>Rhamnusium</taxon>
    </lineage>
</organism>
<reference evidence="1" key="1">
    <citation type="journal article" date="2023" name="Insect Mol. Biol.">
        <title>Genome sequencing provides insights into the evolution of gene families encoding plant cell wall-degrading enzymes in longhorned beetles.</title>
        <authorList>
            <person name="Shin N.R."/>
            <person name="Okamura Y."/>
            <person name="Kirsch R."/>
            <person name="Pauchet Y."/>
        </authorList>
    </citation>
    <scope>NUCLEOTIDE SEQUENCE</scope>
    <source>
        <strain evidence="1">RBIC_L_NR</strain>
    </source>
</reference>
<evidence type="ECO:0000313" key="2">
    <source>
        <dbReference type="Proteomes" id="UP001162156"/>
    </source>
</evidence>
<proteinExistence type="predicted"/>
<dbReference type="AlphaFoldDB" id="A0AAV8ZFE7"/>
<name>A0AAV8ZFE7_9CUCU</name>
<protein>
    <submittedName>
        <fullName evidence="1">Uncharacterized protein</fullName>
    </submittedName>
</protein>
<accession>A0AAV8ZFE7</accession>
<comment type="caution">
    <text evidence="1">The sequence shown here is derived from an EMBL/GenBank/DDBJ whole genome shotgun (WGS) entry which is preliminary data.</text>
</comment>
<dbReference type="Proteomes" id="UP001162156">
    <property type="component" value="Unassembled WGS sequence"/>
</dbReference>
<sequence>MILRVDLYQTAKVSKMLLMIEKGVPVEHKGKSLSEIDINIEYAEENNDLQINYDGKFAKSV</sequence>
<dbReference type="EMBL" id="JANEYF010001590">
    <property type="protein sequence ID" value="KAJ8962446.1"/>
    <property type="molecule type" value="Genomic_DNA"/>
</dbReference>
<gene>
    <name evidence="1" type="ORF">NQ314_005742</name>
</gene>
<keyword evidence="2" id="KW-1185">Reference proteome</keyword>
<evidence type="ECO:0000313" key="1">
    <source>
        <dbReference type="EMBL" id="KAJ8962446.1"/>
    </source>
</evidence>